<sequence length="217" mass="23211">MSRIPTLHAAITGTLELALNRALELDPAGRRDLLRALAGPVCFQVSEPVNMALCLQGTSRGVTVSGLLPDDPALVIAGRPLALAALALGDDEAIHDGRLTVEGDTGLAQQFQQALANLDPDWEAALAGYTGDIPAHFIGQRIRSGVRWSRQAMGSISASVEEYIHEETGALPGRRELEPTFEAIDQLSLATERLEARIQRLEGTRHPNPDPSGTETP</sequence>
<protein>
    <recommendedName>
        <fullName evidence="1">Ubiquinone biosynthesis accessory factor UbiJ</fullName>
    </recommendedName>
</protein>
<dbReference type="AlphaFoldDB" id="A0A1H9ZSM7"/>
<comment type="subcellular location">
    <subcellularLocation>
        <location evidence="1">Cytoplasm</location>
    </subcellularLocation>
</comment>
<keyword evidence="4" id="KW-1185">Reference proteome</keyword>
<accession>A0A1H9ZSM7</accession>
<dbReference type="Pfam" id="PF02036">
    <property type="entry name" value="SCP2"/>
    <property type="match status" value="1"/>
</dbReference>
<keyword evidence="1" id="KW-0831">Ubiquinone biosynthesis</keyword>
<evidence type="ECO:0000256" key="1">
    <source>
        <dbReference type="HAMAP-Rule" id="MF_02215"/>
    </source>
</evidence>
<dbReference type="Proteomes" id="UP000198762">
    <property type="component" value="Unassembled WGS sequence"/>
</dbReference>
<dbReference type="PANTHER" id="PTHR38693:SF1">
    <property type="entry name" value="UBIQUINONE BIOSYNTHESIS ACCESSORY FACTOR UBIJ"/>
    <property type="match status" value="1"/>
</dbReference>
<dbReference type="STRING" id="430453.SAMN04487962_10231"/>
<comment type="pathway">
    <text evidence="1">Cofactor biosynthesis; ubiquinone biosynthesis.</text>
</comment>
<evidence type="ECO:0000313" key="4">
    <source>
        <dbReference type="Proteomes" id="UP000198762"/>
    </source>
</evidence>
<dbReference type="UniPathway" id="UPA00232"/>
<dbReference type="RefSeq" id="WP_091848730.1">
    <property type="nucleotide sequence ID" value="NZ_FOHZ01000002.1"/>
</dbReference>
<dbReference type="HAMAP" id="MF_02215">
    <property type="entry name" value="UbiJ"/>
    <property type="match status" value="1"/>
</dbReference>
<dbReference type="InterPro" id="IPR003033">
    <property type="entry name" value="SCP2_sterol-bd_dom"/>
</dbReference>
<proteinExistence type="inferred from homology"/>
<keyword evidence="1" id="KW-0963">Cytoplasm</keyword>
<dbReference type="InterPro" id="IPR036527">
    <property type="entry name" value="SCP2_sterol-bd_dom_sf"/>
</dbReference>
<dbReference type="PANTHER" id="PTHR38693">
    <property type="entry name" value="UBIQUINONE BIOSYNTHESIS PROTEIN UBIJ"/>
    <property type="match status" value="1"/>
</dbReference>
<dbReference type="GO" id="GO:0005737">
    <property type="term" value="C:cytoplasm"/>
    <property type="evidence" value="ECO:0007669"/>
    <property type="project" value="UniProtKB-SubCell"/>
</dbReference>
<dbReference type="EMBL" id="FOHZ01000002">
    <property type="protein sequence ID" value="SES84716.1"/>
    <property type="molecule type" value="Genomic_DNA"/>
</dbReference>
<dbReference type="SUPFAM" id="SSF55718">
    <property type="entry name" value="SCP-like"/>
    <property type="match status" value="1"/>
</dbReference>
<dbReference type="GO" id="GO:0006744">
    <property type="term" value="P:ubiquinone biosynthetic process"/>
    <property type="evidence" value="ECO:0007669"/>
    <property type="project" value="UniProtKB-UniRule"/>
</dbReference>
<comment type="function">
    <text evidence="1">Required for ubiquinone (coenzyme Q) biosynthesis. Binds hydrophobic ubiquinone biosynthetic intermediates via its SCP2 domain and is essential for the stability of the Ubi complex. May constitute a docking platform where Ubi enzymes assemble and access their SCP2-bound polyprenyl substrates.</text>
</comment>
<evidence type="ECO:0000313" key="3">
    <source>
        <dbReference type="EMBL" id="SES84716.1"/>
    </source>
</evidence>
<comment type="similarity">
    <text evidence="1">Belongs to the UbiJ family.</text>
</comment>
<dbReference type="InterPro" id="IPR038989">
    <property type="entry name" value="UbiJ"/>
</dbReference>
<reference evidence="4" key="1">
    <citation type="submission" date="2016-10" db="EMBL/GenBank/DDBJ databases">
        <authorList>
            <person name="Varghese N."/>
            <person name="Submissions S."/>
        </authorList>
    </citation>
    <scope>NUCLEOTIDE SEQUENCE [LARGE SCALE GENOMIC DNA]</scope>
    <source>
        <strain evidence="4">CGMCC 1.6489</strain>
    </source>
</reference>
<organism evidence="3 4">
    <name type="scientific">Marinobacter segnicrescens</name>
    <dbReference type="NCBI Taxonomy" id="430453"/>
    <lineage>
        <taxon>Bacteria</taxon>
        <taxon>Pseudomonadati</taxon>
        <taxon>Pseudomonadota</taxon>
        <taxon>Gammaproteobacteria</taxon>
        <taxon>Pseudomonadales</taxon>
        <taxon>Marinobacteraceae</taxon>
        <taxon>Marinobacter</taxon>
    </lineage>
</organism>
<evidence type="ECO:0000259" key="2">
    <source>
        <dbReference type="Pfam" id="PF02036"/>
    </source>
</evidence>
<keyword evidence="3" id="KW-0830">Ubiquinone</keyword>
<name>A0A1H9ZSM7_9GAMM</name>
<feature type="domain" description="SCP2" evidence="2">
    <location>
        <begin position="19"/>
        <end position="115"/>
    </location>
</feature>
<dbReference type="OrthoDB" id="5801225at2"/>
<gene>
    <name evidence="1" type="primary">ubiJ</name>
    <name evidence="3" type="ORF">SAMN04487962_10231</name>
</gene>